<name>A0A2Z7CTE4_9LAMI</name>
<gene>
    <name evidence="2" type="ORF">F511_32217</name>
</gene>
<feature type="region of interest" description="Disordered" evidence="1">
    <location>
        <begin position="698"/>
        <end position="739"/>
    </location>
</feature>
<sequence>MAASLIRKSLQINFDSVLSLSNEGMVSMFKTLESSGICGFLGCSAIIYEKYLVNFFENAIVRGNSVISLVQGVFVEFSEEQFAGVFEQPTEGLTSMNELPTDLITEVRRAFSASGEMIKTSCKKKEMKIEFRLMNDILAKTVTAKAGSFDAVTHRTFLLMAAIHGGIKINWSRFLFDILKEMKEKMTRRQIRRRNMRRLLTEDTIQLNKVLKLTETSVSDEESLPIDEILKQIPEDMMLPSTLAEEPTPIKFGRGIAFREVDWYKATLPNMDSAAKRKETLVEEIKGNPAKEIFSLISTDLDFLVQIRDAVLEEIATLFHSFSIRNLSALNSVSYLAAKEEQMLKWAETDSLQTTFQMRLYITAKYREMLLRKFLEARHQNFVSGTPNSAIDHQGLDLLSEPHCIALINLLEQLQLHKLKWTRPSSSNLFGGADVHSGDIHSQFYQRVSSTSWVRSLLFIGDSWIVLQGADPKPMRLAWPIISKPKKQLPQRPFVDAFAPICAFIEPVQDIDSRRPYSVIFQMNWAELVQMLFSVLFLDIYSQWISDSSPYSSPSSSSSSSSSYTSSSDSPIHFSEDHPQFDMPTTDFPSNDFTESTAQLRASIDQIQFEQVQTREHVEELKYDLSTKITKPELAFAQSTSRQKMVYRALFNDVQREVQIQKATLTQEMIAFHLETQEGLSTLHAQLSEIIAYTNRGRDDKKGEVSSSGPQPEDRSRPRGGGSRSEPSKRGGGSSEEDGVEVLDSVDGFLEKYFLFQFLYKALVLSCSD</sequence>
<feature type="region of interest" description="Disordered" evidence="1">
    <location>
        <begin position="551"/>
        <end position="589"/>
    </location>
</feature>
<feature type="compositionally biased region" description="Low complexity" evidence="1">
    <location>
        <begin position="551"/>
        <end position="570"/>
    </location>
</feature>
<dbReference type="AlphaFoldDB" id="A0A2Z7CTE4"/>
<evidence type="ECO:0000256" key="1">
    <source>
        <dbReference type="SAM" id="MobiDB-lite"/>
    </source>
</evidence>
<proteinExistence type="predicted"/>
<accession>A0A2Z7CTE4</accession>
<dbReference type="Proteomes" id="UP000250235">
    <property type="component" value="Unassembled WGS sequence"/>
</dbReference>
<dbReference type="EMBL" id="KQ992456">
    <property type="protein sequence ID" value="KZV50350.1"/>
    <property type="molecule type" value="Genomic_DNA"/>
</dbReference>
<evidence type="ECO:0000313" key="3">
    <source>
        <dbReference type="Proteomes" id="UP000250235"/>
    </source>
</evidence>
<reference evidence="2 3" key="1">
    <citation type="journal article" date="2015" name="Proc. Natl. Acad. Sci. U.S.A.">
        <title>The resurrection genome of Boea hygrometrica: A blueprint for survival of dehydration.</title>
        <authorList>
            <person name="Xiao L."/>
            <person name="Yang G."/>
            <person name="Zhang L."/>
            <person name="Yang X."/>
            <person name="Zhao S."/>
            <person name="Ji Z."/>
            <person name="Zhou Q."/>
            <person name="Hu M."/>
            <person name="Wang Y."/>
            <person name="Chen M."/>
            <person name="Xu Y."/>
            <person name="Jin H."/>
            <person name="Xiao X."/>
            <person name="Hu G."/>
            <person name="Bao F."/>
            <person name="Hu Y."/>
            <person name="Wan P."/>
            <person name="Li L."/>
            <person name="Deng X."/>
            <person name="Kuang T."/>
            <person name="Xiang C."/>
            <person name="Zhu J.K."/>
            <person name="Oliver M.J."/>
            <person name="He Y."/>
        </authorList>
    </citation>
    <scope>NUCLEOTIDE SEQUENCE [LARGE SCALE GENOMIC DNA]</scope>
    <source>
        <strain evidence="3">cv. XS01</strain>
    </source>
</reference>
<protein>
    <submittedName>
        <fullName evidence="2">Dystroglycan-like</fullName>
    </submittedName>
</protein>
<keyword evidence="3" id="KW-1185">Reference proteome</keyword>
<organism evidence="2 3">
    <name type="scientific">Dorcoceras hygrometricum</name>
    <dbReference type="NCBI Taxonomy" id="472368"/>
    <lineage>
        <taxon>Eukaryota</taxon>
        <taxon>Viridiplantae</taxon>
        <taxon>Streptophyta</taxon>
        <taxon>Embryophyta</taxon>
        <taxon>Tracheophyta</taxon>
        <taxon>Spermatophyta</taxon>
        <taxon>Magnoliopsida</taxon>
        <taxon>eudicotyledons</taxon>
        <taxon>Gunneridae</taxon>
        <taxon>Pentapetalae</taxon>
        <taxon>asterids</taxon>
        <taxon>lamiids</taxon>
        <taxon>Lamiales</taxon>
        <taxon>Gesneriaceae</taxon>
        <taxon>Didymocarpoideae</taxon>
        <taxon>Trichosporeae</taxon>
        <taxon>Loxocarpinae</taxon>
        <taxon>Dorcoceras</taxon>
    </lineage>
</organism>
<evidence type="ECO:0000313" key="2">
    <source>
        <dbReference type="EMBL" id="KZV50350.1"/>
    </source>
</evidence>